<evidence type="ECO:0000313" key="5">
    <source>
        <dbReference type="EMBL" id="KVH88115.1"/>
    </source>
</evidence>
<feature type="signal peptide" evidence="4">
    <location>
        <begin position="1"/>
        <end position="18"/>
    </location>
</feature>
<dbReference type="Gramene" id="KVH88115">
    <property type="protein sequence ID" value="KVH88115"/>
    <property type="gene ID" value="Ccrd_024497"/>
</dbReference>
<keyword evidence="3" id="KW-0812">Transmembrane</keyword>
<reference evidence="5 6" key="1">
    <citation type="journal article" date="2016" name="Sci. Rep.">
        <title>The genome sequence of the outbreeding globe artichoke constructed de novo incorporating a phase-aware low-pass sequencing strategy of F1 progeny.</title>
        <authorList>
            <person name="Scaglione D."/>
            <person name="Reyes-Chin-Wo S."/>
            <person name="Acquadro A."/>
            <person name="Froenicke L."/>
            <person name="Portis E."/>
            <person name="Beitel C."/>
            <person name="Tirone M."/>
            <person name="Mauro R."/>
            <person name="Lo Monaco A."/>
            <person name="Mauromicale G."/>
            <person name="Faccioli P."/>
            <person name="Cattivelli L."/>
            <person name="Rieseberg L."/>
            <person name="Michelmore R."/>
            <person name="Lanteri S."/>
        </authorList>
    </citation>
    <scope>NUCLEOTIDE SEQUENCE [LARGE SCALE GENOMIC DNA]</scope>
    <source>
        <strain evidence="5">2C</strain>
    </source>
</reference>
<dbReference type="OMA" id="IDPLIYW"/>
<dbReference type="GO" id="GO:0016747">
    <property type="term" value="F:acyltransferase activity, transferring groups other than amino-acyl groups"/>
    <property type="evidence" value="ECO:0007669"/>
    <property type="project" value="TreeGrafter"/>
</dbReference>
<dbReference type="GO" id="GO:0019748">
    <property type="term" value="P:secondary metabolic process"/>
    <property type="evidence" value="ECO:0007669"/>
    <property type="project" value="TreeGrafter"/>
</dbReference>
<dbReference type="InterPro" id="IPR001563">
    <property type="entry name" value="Peptidase_S10"/>
</dbReference>
<feature type="transmembrane region" description="Helical" evidence="3">
    <location>
        <begin position="99"/>
        <end position="122"/>
    </location>
</feature>
<evidence type="ECO:0000256" key="4">
    <source>
        <dbReference type="SAM" id="SignalP"/>
    </source>
</evidence>
<feature type="non-terminal residue" evidence="5">
    <location>
        <position position="313"/>
    </location>
</feature>
<evidence type="ECO:0000256" key="2">
    <source>
        <dbReference type="SAM" id="MobiDB-lite"/>
    </source>
</evidence>
<dbReference type="GO" id="GO:0006508">
    <property type="term" value="P:proteolysis"/>
    <property type="evidence" value="ECO:0007669"/>
    <property type="project" value="InterPro"/>
</dbReference>
<keyword evidence="5" id="KW-0645">Protease</keyword>
<dbReference type="GO" id="GO:0004185">
    <property type="term" value="F:serine-type carboxypeptidase activity"/>
    <property type="evidence" value="ECO:0007669"/>
    <property type="project" value="InterPro"/>
</dbReference>
<dbReference type="STRING" id="59895.A0A103XCC1"/>
<name>A0A103XCC1_CYNCS</name>
<keyword evidence="5" id="KW-0378">Hydrolase</keyword>
<feature type="chain" id="PRO_5007118676" evidence="4">
    <location>
        <begin position="19"/>
        <end position="313"/>
    </location>
</feature>
<sequence>MYRFLLFIVNFCFRVAISTSTSTSTSTSIGRVQYLPGFQGSLPFHLETGYIGVDENEDFQLFYYFIQSESDPKNDPLILWITGGSGCSSISGLVYEIGMFFYLFMIANIIVIDIPIGTGFSYRRSAQASLIRNSFLILSMLEETHTLESGRPVPVVTQLISNGNEAGCDPYINLKGYLLGNPRSFPEEDNFQIRFANGMGLISDELYECIDGIEKPQILEPNCSAIVQPIKQPSQMQFEEQRPLSSFYCHDEVNDLMSIWANDGGVREALHIRKVHIELFQYDDICHREGKQSVRGGGHTAPESRRKFCHVQE</sequence>
<dbReference type="Proteomes" id="UP000243975">
    <property type="component" value="Unassembled WGS sequence"/>
</dbReference>
<dbReference type="SUPFAM" id="SSF53474">
    <property type="entry name" value="alpha/beta-Hydrolases"/>
    <property type="match status" value="1"/>
</dbReference>
<dbReference type="EMBL" id="LEKV01005565">
    <property type="protein sequence ID" value="KVH88115.1"/>
    <property type="molecule type" value="Genomic_DNA"/>
</dbReference>
<dbReference type="AlphaFoldDB" id="A0A103XCC1"/>
<accession>A0A103XCC1</accession>
<feature type="region of interest" description="Disordered" evidence="2">
    <location>
        <begin position="291"/>
        <end position="313"/>
    </location>
</feature>
<evidence type="ECO:0000256" key="1">
    <source>
        <dbReference type="ARBA" id="ARBA00009431"/>
    </source>
</evidence>
<dbReference type="InterPro" id="IPR029058">
    <property type="entry name" value="AB_hydrolase_fold"/>
</dbReference>
<protein>
    <submittedName>
        <fullName evidence="5">Peptidase S10, serine carboxypeptidase</fullName>
    </submittedName>
</protein>
<comment type="caution">
    <text evidence="5">The sequence shown here is derived from an EMBL/GenBank/DDBJ whole genome shotgun (WGS) entry which is preliminary data.</text>
</comment>
<keyword evidence="3" id="KW-0472">Membrane</keyword>
<keyword evidence="5" id="KW-0121">Carboxypeptidase</keyword>
<keyword evidence="3" id="KW-1133">Transmembrane helix</keyword>
<comment type="similarity">
    <text evidence="1">Belongs to the peptidase S10 family.</text>
</comment>
<keyword evidence="4" id="KW-0732">Signal</keyword>
<evidence type="ECO:0000256" key="3">
    <source>
        <dbReference type="SAM" id="Phobius"/>
    </source>
</evidence>
<organism evidence="5 6">
    <name type="scientific">Cynara cardunculus var. scolymus</name>
    <name type="common">Globe artichoke</name>
    <name type="synonym">Cynara scolymus</name>
    <dbReference type="NCBI Taxonomy" id="59895"/>
    <lineage>
        <taxon>Eukaryota</taxon>
        <taxon>Viridiplantae</taxon>
        <taxon>Streptophyta</taxon>
        <taxon>Embryophyta</taxon>
        <taxon>Tracheophyta</taxon>
        <taxon>Spermatophyta</taxon>
        <taxon>Magnoliopsida</taxon>
        <taxon>eudicotyledons</taxon>
        <taxon>Gunneridae</taxon>
        <taxon>Pentapetalae</taxon>
        <taxon>asterids</taxon>
        <taxon>campanulids</taxon>
        <taxon>Asterales</taxon>
        <taxon>Asteraceae</taxon>
        <taxon>Carduoideae</taxon>
        <taxon>Cardueae</taxon>
        <taxon>Carduinae</taxon>
        <taxon>Cynara</taxon>
    </lineage>
</organism>
<dbReference type="Pfam" id="PF00450">
    <property type="entry name" value="Peptidase_S10"/>
    <property type="match status" value="2"/>
</dbReference>
<dbReference type="PANTHER" id="PTHR11802">
    <property type="entry name" value="SERINE PROTEASE FAMILY S10 SERINE CARBOXYPEPTIDASE"/>
    <property type="match status" value="1"/>
</dbReference>
<evidence type="ECO:0000313" key="6">
    <source>
        <dbReference type="Proteomes" id="UP000243975"/>
    </source>
</evidence>
<proteinExistence type="inferred from homology"/>
<dbReference type="PANTHER" id="PTHR11802:SF29">
    <property type="entry name" value="SERINE CARBOXYPEPTIDASE-LIKE 19"/>
    <property type="match status" value="1"/>
</dbReference>
<gene>
    <name evidence="5" type="ORF">Ccrd_024497</name>
</gene>
<dbReference type="Gene3D" id="3.40.50.1820">
    <property type="entry name" value="alpha/beta hydrolase"/>
    <property type="match status" value="2"/>
</dbReference>
<keyword evidence="6" id="KW-1185">Reference proteome</keyword>
<feature type="compositionally biased region" description="Basic and acidic residues" evidence="2">
    <location>
        <begin position="302"/>
        <end position="313"/>
    </location>
</feature>